<evidence type="ECO:0000256" key="3">
    <source>
        <dbReference type="ARBA" id="ARBA00022840"/>
    </source>
</evidence>
<organism evidence="7 8">
    <name type="scientific">OM182 bacterium BACL3 MAG-120507-bin80</name>
    <dbReference type="NCBI Taxonomy" id="1655577"/>
    <lineage>
        <taxon>Bacteria</taxon>
        <taxon>Pseudomonadati</taxon>
        <taxon>Pseudomonadota</taxon>
        <taxon>Gammaproteobacteria</taxon>
        <taxon>OMG group</taxon>
        <taxon>OM182 clade</taxon>
    </lineage>
</organism>
<accession>A0A0R2SB03</accession>
<dbReference type="InterPro" id="IPR037171">
    <property type="entry name" value="NagB/RpiA_transferase-like"/>
</dbReference>
<gene>
    <name evidence="7" type="ORF">ABR69_08505</name>
</gene>
<reference evidence="7 8" key="1">
    <citation type="submission" date="2015-10" db="EMBL/GenBank/DDBJ databases">
        <title>Metagenome-Assembled Genomes uncover a global brackish microbiome.</title>
        <authorList>
            <person name="Hugerth L.W."/>
            <person name="Larsson J."/>
            <person name="Alneberg J."/>
            <person name="Lindh M.V."/>
            <person name="Legrand C."/>
            <person name="Pinhassi J."/>
            <person name="Andersson A.F."/>
        </authorList>
    </citation>
    <scope>NUCLEOTIDE SEQUENCE [LARGE SCALE GENOMIC DNA]</scope>
    <source>
        <strain evidence="7">BACL4 MAG-120507-bin80</strain>
    </source>
</reference>
<evidence type="ECO:0000313" key="8">
    <source>
        <dbReference type="Proteomes" id="UP000051934"/>
    </source>
</evidence>
<dbReference type="GO" id="GO:0009396">
    <property type="term" value="P:folic acid-containing compound biosynthetic process"/>
    <property type="evidence" value="ECO:0007669"/>
    <property type="project" value="TreeGrafter"/>
</dbReference>
<dbReference type="EC" id="6.3.3.2" evidence="5"/>
<dbReference type="GO" id="GO:0035999">
    <property type="term" value="P:tetrahydrofolate interconversion"/>
    <property type="evidence" value="ECO:0007669"/>
    <property type="project" value="TreeGrafter"/>
</dbReference>
<name>A0A0R2SB03_9GAMM</name>
<sequence length="231" mass="24618">MPKNSSRNSSSGSASGSATGSSQLVSLSGDQLRAHFRAQRRALSEAQQHASAQQLAQHFTRSAAFHHAESIAFYLAADGELSVDCLLAAALAAGKRCFLPVAEREDCSMRFLRYEGDLSSLVANAWDILEPASSCEAIAATDLDLVLMPLVACDEHGNRLGRGKGFYDRAFDFVRTPSASENPPLLVGIAHECQICPTPLPYESWDVPLAAIATPTKLLASKLLASSTPSI</sequence>
<comment type="caution">
    <text evidence="7">The sequence shown here is derived from an EMBL/GenBank/DDBJ whole genome shotgun (WGS) entry which is preliminary data.</text>
</comment>
<keyword evidence="5" id="KW-0479">Metal-binding</keyword>
<dbReference type="PANTHER" id="PTHR23407:SF1">
    <property type="entry name" value="5-FORMYLTETRAHYDROFOLATE CYCLO-LIGASE"/>
    <property type="match status" value="1"/>
</dbReference>
<evidence type="ECO:0000256" key="2">
    <source>
        <dbReference type="ARBA" id="ARBA00022741"/>
    </source>
</evidence>
<dbReference type="PANTHER" id="PTHR23407">
    <property type="entry name" value="ATPASE INHIBITOR/5-FORMYLTETRAHYDROFOLATE CYCLO-LIGASE"/>
    <property type="match status" value="1"/>
</dbReference>
<feature type="binding site" evidence="4">
    <location>
        <position position="75"/>
    </location>
    <ligand>
        <name>substrate</name>
    </ligand>
</feature>
<evidence type="ECO:0000256" key="1">
    <source>
        <dbReference type="ARBA" id="ARBA00010638"/>
    </source>
</evidence>
<protein>
    <recommendedName>
        <fullName evidence="5">5-formyltetrahydrofolate cyclo-ligase</fullName>
        <ecNumber evidence="5">6.3.3.2</ecNumber>
    </recommendedName>
</protein>
<dbReference type="EMBL" id="LIBB01000103">
    <property type="protein sequence ID" value="KRO72057.1"/>
    <property type="molecule type" value="Genomic_DNA"/>
</dbReference>
<comment type="similarity">
    <text evidence="1 5">Belongs to the 5-formyltetrahydrofolate cyclo-ligase family.</text>
</comment>
<feature type="binding site" evidence="4">
    <location>
        <position position="80"/>
    </location>
    <ligand>
        <name>substrate</name>
    </ligand>
</feature>
<comment type="catalytic activity">
    <reaction evidence="5">
        <text>(6S)-5-formyl-5,6,7,8-tetrahydrofolate + ATP = (6R)-5,10-methenyltetrahydrofolate + ADP + phosphate</text>
        <dbReference type="Rhea" id="RHEA:10488"/>
        <dbReference type="ChEBI" id="CHEBI:30616"/>
        <dbReference type="ChEBI" id="CHEBI:43474"/>
        <dbReference type="ChEBI" id="CHEBI:57455"/>
        <dbReference type="ChEBI" id="CHEBI:57457"/>
        <dbReference type="ChEBI" id="CHEBI:456216"/>
        <dbReference type="EC" id="6.3.3.2"/>
    </reaction>
</comment>
<dbReference type="AlphaFoldDB" id="A0A0R2SB03"/>
<keyword evidence="3 4" id="KW-0067">ATP-binding</keyword>
<dbReference type="Proteomes" id="UP000051934">
    <property type="component" value="Unassembled WGS sequence"/>
</dbReference>
<evidence type="ECO:0000256" key="6">
    <source>
        <dbReference type="SAM" id="MobiDB-lite"/>
    </source>
</evidence>
<evidence type="ECO:0000313" key="7">
    <source>
        <dbReference type="EMBL" id="KRO72057.1"/>
    </source>
</evidence>
<dbReference type="Gene3D" id="3.40.50.10420">
    <property type="entry name" value="NagB/RpiA/CoA transferase-like"/>
    <property type="match status" value="1"/>
</dbReference>
<dbReference type="NCBIfam" id="TIGR02727">
    <property type="entry name" value="MTHFS_bact"/>
    <property type="match status" value="1"/>
</dbReference>
<dbReference type="PIRSF" id="PIRSF006806">
    <property type="entry name" value="FTHF_cligase"/>
    <property type="match status" value="1"/>
</dbReference>
<dbReference type="SUPFAM" id="SSF100950">
    <property type="entry name" value="NagB/RpiA/CoA transferase-like"/>
    <property type="match status" value="1"/>
</dbReference>
<feature type="compositionally biased region" description="Low complexity" evidence="6">
    <location>
        <begin position="1"/>
        <end position="22"/>
    </location>
</feature>
<dbReference type="InterPro" id="IPR002698">
    <property type="entry name" value="FTHF_cligase"/>
</dbReference>
<evidence type="ECO:0000256" key="5">
    <source>
        <dbReference type="RuleBase" id="RU361279"/>
    </source>
</evidence>
<dbReference type="Pfam" id="PF01812">
    <property type="entry name" value="5-FTHF_cyc-lig"/>
    <property type="match status" value="1"/>
</dbReference>
<keyword evidence="2 4" id="KW-0547">Nucleotide-binding</keyword>
<feature type="region of interest" description="Disordered" evidence="6">
    <location>
        <begin position="1"/>
        <end position="23"/>
    </location>
</feature>
<dbReference type="InterPro" id="IPR024185">
    <property type="entry name" value="FTHF_cligase-like_sf"/>
</dbReference>
<proteinExistence type="inferred from homology"/>
<dbReference type="GO" id="GO:0046872">
    <property type="term" value="F:metal ion binding"/>
    <property type="evidence" value="ECO:0007669"/>
    <property type="project" value="UniProtKB-KW"/>
</dbReference>
<evidence type="ECO:0000256" key="4">
    <source>
        <dbReference type="PIRSR" id="PIRSR006806-1"/>
    </source>
</evidence>
<feature type="binding site" evidence="4">
    <location>
        <begin position="159"/>
        <end position="167"/>
    </location>
    <ligand>
        <name>ATP</name>
        <dbReference type="ChEBI" id="CHEBI:30616"/>
    </ligand>
</feature>
<dbReference type="GO" id="GO:0030272">
    <property type="term" value="F:5-formyltetrahydrofolate cyclo-ligase activity"/>
    <property type="evidence" value="ECO:0007669"/>
    <property type="project" value="UniProtKB-EC"/>
</dbReference>
<keyword evidence="5" id="KW-0460">Magnesium</keyword>
<dbReference type="GO" id="GO:0005524">
    <property type="term" value="F:ATP binding"/>
    <property type="evidence" value="ECO:0007669"/>
    <property type="project" value="UniProtKB-KW"/>
</dbReference>
<comment type="cofactor">
    <cofactor evidence="5">
        <name>Mg(2+)</name>
        <dbReference type="ChEBI" id="CHEBI:18420"/>
    </cofactor>
</comment>